<proteinExistence type="predicted"/>
<gene>
    <name evidence="1" type="ORF">H4S07_007170</name>
</gene>
<feature type="non-terminal residue" evidence="1">
    <location>
        <position position="111"/>
    </location>
</feature>
<name>A0ACC1KPG8_9FUNG</name>
<dbReference type="EMBL" id="JANBUP010004863">
    <property type="protein sequence ID" value="KAJ2793043.1"/>
    <property type="molecule type" value="Genomic_DNA"/>
</dbReference>
<keyword evidence="2" id="KW-1185">Reference proteome</keyword>
<sequence length="111" mass="12570">MSGTAPSAHSKCVPVLFEGFYGVKTGNVRKQIKRLVASGNVEDISPSTSNLREFWVKSDYCDEFIQKMKTKYRHIDPRDQTTAEGVTAPPAFMKDMQRKIDTNIKTRIVET</sequence>
<dbReference type="Proteomes" id="UP001140096">
    <property type="component" value="Unassembled WGS sequence"/>
</dbReference>
<organism evidence="1 2">
    <name type="scientific">Coemansia furcata</name>
    <dbReference type="NCBI Taxonomy" id="417177"/>
    <lineage>
        <taxon>Eukaryota</taxon>
        <taxon>Fungi</taxon>
        <taxon>Fungi incertae sedis</taxon>
        <taxon>Zoopagomycota</taxon>
        <taxon>Kickxellomycotina</taxon>
        <taxon>Kickxellomycetes</taxon>
        <taxon>Kickxellales</taxon>
        <taxon>Kickxellaceae</taxon>
        <taxon>Coemansia</taxon>
    </lineage>
</organism>
<evidence type="ECO:0000313" key="1">
    <source>
        <dbReference type="EMBL" id="KAJ2793043.1"/>
    </source>
</evidence>
<protein>
    <submittedName>
        <fullName evidence="1">Uncharacterized protein</fullName>
    </submittedName>
</protein>
<reference evidence="1" key="1">
    <citation type="submission" date="2022-07" db="EMBL/GenBank/DDBJ databases">
        <title>Phylogenomic reconstructions and comparative analyses of Kickxellomycotina fungi.</title>
        <authorList>
            <person name="Reynolds N.K."/>
            <person name="Stajich J.E."/>
            <person name="Barry K."/>
            <person name="Grigoriev I.V."/>
            <person name="Crous P."/>
            <person name="Smith M.E."/>
        </authorList>
    </citation>
    <scope>NUCLEOTIDE SEQUENCE</scope>
    <source>
        <strain evidence="1">CBS 102833</strain>
    </source>
</reference>
<accession>A0ACC1KPG8</accession>
<comment type="caution">
    <text evidence="1">The sequence shown here is derived from an EMBL/GenBank/DDBJ whole genome shotgun (WGS) entry which is preliminary data.</text>
</comment>
<evidence type="ECO:0000313" key="2">
    <source>
        <dbReference type="Proteomes" id="UP001140096"/>
    </source>
</evidence>